<dbReference type="AlphaFoldDB" id="A0A367WP23"/>
<proteinExistence type="predicted"/>
<evidence type="ECO:0000313" key="2">
    <source>
        <dbReference type="Proteomes" id="UP000252255"/>
    </source>
</evidence>
<dbReference type="Proteomes" id="UP000252255">
    <property type="component" value="Unassembled WGS sequence"/>
</dbReference>
<dbReference type="InterPro" id="IPR009241">
    <property type="entry name" value="HigB-like"/>
</dbReference>
<sequence>MWEVLTTDIFDDWYDSLDETNRARMMALLLVLAEKGPALARPYADTLEGSAYSNMKELRIQSKGDPLRAFFAFDPKRQAIVLCAGNKAGDEKRFYKKMIPIADREFTAHLSKIKEQD</sequence>
<evidence type="ECO:0000313" key="1">
    <source>
        <dbReference type="EMBL" id="RCK43226.1"/>
    </source>
</evidence>
<gene>
    <name evidence="1" type="ORF">TH30_19615</name>
</gene>
<dbReference type="Pfam" id="PF05973">
    <property type="entry name" value="Gp49"/>
    <property type="match status" value="1"/>
</dbReference>
<comment type="caution">
    <text evidence="1">The sequence shown here is derived from an EMBL/GenBank/DDBJ whole genome shotgun (WGS) entry which is preliminary data.</text>
</comment>
<name>A0A367WP23_9PROT</name>
<dbReference type="OrthoDB" id="330810at2"/>
<protein>
    <submittedName>
        <fullName evidence="1">Diaminopimelate decarboxylase</fullName>
    </submittedName>
</protein>
<dbReference type="RefSeq" id="WP_114099695.1">
    <property type="nucleotide sequence ID" value="NZ_JPWI01000015.1"/>
</dbReference>
<organism evidence="1 2">
    <name type="scientific">Thalassospira profundimaris</name>
    <dbReference type="NCBI Taxonomy" id="502049"/>
    <lineage>
        <taxon>Bacteria</taxon>
        <taxon>Pseudomonadati</taxon>
        <taxon>Pseudomonadota</taxon>
        <taxon>Alphaproteobacteria</taxon>
        <taxon>Rhodospirillales</taxon>
        <taxon>Thalassospiraceae</taxon>
        <taxon>Thalassospira</taxon>
    </lineage>
</organism>
<accession>A0A367WP23</accession>
<reference evidence="1 2" key="1">
    <citation type="submission" date="2014-07" db="EMBL/GenBank/DDBJ databases">
        <title>Draft genome sequence of Thalassospira profundimaris PR54-5.</title>
        <authorList>
            <person name="Lai Q."/>
            <person name="Shao Z."/>
        </authorList>
    </citation>
    <scope>NUCLEOTIDE SEQUENCE [LARGE SCALE GENOMIC DNA]</scope>
    <source>
        <strain evidence="1 2">PR54-5</strain>
    </source>
</reference>
<dbReference type="EMBL" id="JPWI01000015">
    <property type="protein sequence ID" value="RCK43226.1"/>
    <property type="molecule type" value="Genomic_DNA"/>
</dbReference>